<dbReference type="InParanoid" id="F8QHK1"/>
<dbReference type="HOGENOM" id="CLU_004580_0_0_1"/>
<feature type="region of interest" description="Disordered" evidence="2">
    <location>
        <begin position="325"/>
        <end position="373"/>
    </location>
</feature>
<dbReference type="OMA" id="QIARTHI"/>
<feature type="coiled-coil region" evidence="1">
    <location>
        <begin position="8"/>
        <end position="49"/>
    </location>
</feature>
<dbReference type="EMBL" id="GL945510">
    <property type="protein sequence ID" value="EGN92241.1"/>
    <property type="molecule type" value="Genomic_DNA"/>
</dbReference>
<feature type="compositionally biased region" description="Polar residues" evidence="2">
    <location>
        <begin position="328"/>
        <end position="345"/>
    </location>
</feature>
<evidence type="ECO:0000313" key="4">
    <source>
        <dbReference type="Proteomes" id="UP000008063"/>
    </source>
</evidence>
<evidence type="ECO:0000313" key="3">
    <source>
        <dbReference type="EMBL" id="EGN92241.1"/>
    </source>
</evidence>
<sequence>MSAWDVGKDEISEEIQAYKDNVSDKETENAGLQTRLMEREAELDELKITPNKTLNKLSQEADRALPFKNNFIHRSEEIKNEKVMTYNAEAALTATRDRFNVEEHAKEVEAIIDSLSSKSDTLNVQLDKLQDENWVLQKRVRELEARILLHDTNPSPLPVCRCLSFSTANLQAVTLERDLEQSTSDSLEQNERMVLEMTPQVQMQLLESFMQDKDEELKSSQAVQGDNYVTQREGGLLTRIEEDEAKVTALQKLFFMQRDANLSNEALEKAEENLRSGSCRPSNVKAHLVKLLRDKEGTIQEQDSAHQQIARTHILVRAKEVQIEPLSSREQSPSDQLTTINNTGSACGKSDASFPSMPGQAGSLQSSFWKPSSPPNAIDKHQNCGRLDESVLADYIGTLLCAIDRLREFLETENRFTMEAPQKKLVSSSANLNEPSLEFPNDSESKIQDAAASLDRGSIIREREITHLTTAATVFAIMYNHLQQHADSTEGRLSEVTSNLLVADEHLQDVCKFAEDQARLLEESNSRVQGLHMELENLTKELMQWKSSRDGSVSGLTFREKALTSELKGTKDTLDQMGCQLSDITKSYQDTDSQRKSLCAQVTDLQSELILAKEELVNAQRRYGDLQAQHLLPMPSSDVTRNQIADLEMRVLRRTEQIGIHQHDIRRLETNLRLQDERVAEMASELETLGAQKDAMVGDCAEAREARDETLKKLETAELDLERMEERLRVVEEEGQGALVATISAFAATVTQSRITIRILQRSATQHIQAILQSERRVDELEKATVTISDEWHQRYKVIEADLEEGVLLRHSLVNSLKARDAELFQMTIALAATHTGLSAFRRQIHADVKPLIECGISPSECQLEYAMEMLSRLHADDPDELQAELKHLKGELDNIKSLHDDAELRCQQTREEAVLSLQELEVKHAKIQTDQGQQLNHLKEELCSASAVLETAQQSYVRLDCLHRGTVQRLAEVEDDYSRKLAHANGEVLSKDEDHEHIVTTTKLKLSQEIKQANGRVDEMLYELQQTQKKLREESNIRMRDREAHETEMQAHIIDTRKQLDRAKSELYVLQAEKHCLLTENTCLKAEIQKSLSLTRYLEGQIKESLEEALDRIHLELDQSEKTSKAAEINLALQAAQHEPVLSTLHRELAALKFIPNLEEVVHELREKNREMDEILRNKCIEIEEYDDRILETLKVNKKLTAKVESKTRKIQNLQSKLAASKTSMVENYASDPKDILTSDPQLHSVPCASSLPVQQAIAPASFKSAAGTISAPTDLDHPTAFAERRVAQLAVFQTRTPEKYTDLMQSGPSMSKKRPAPDDDERNDVPPEGHYPEKETRPNHSNANVPRLRRALHMNQSGFTPVRNSASRLTTSSSPVRRITTTITTAMTGPHFISDVTNSPRAASGPIADAAKPSKRSWLGKIRGVPLAAHSISRASSSPHAFARMPEA</sequence>
<protein>
    <submittedName>
        <fullName evidence="3">Uncharacterized protein</fullName>
    </submittedName>
</protein>
<evidence type="ECO:0000256" key="1">
    <source>
        <dbReference type="SAM" id="Coils"/>
    </source>
</evidence>
<feature type="compositionally biased region" description="Basic and acidic residues" evidence="2">
    <location>
        <begin position="1325"/>
        <end position="1340"/>
    </location>
</feature>
<dbReference type="Proteomes" id="UP000008063">
    <property type="component" value="Unassembled WGS sequence"/>
</dbReference>
<name>F8QHK1_SERL3</name>
<feature type="coiled-coil region" evidence="1">
    <location>
        <begin position="665"/>
        <end position="734"/>
    </location>
</feature>
<organism evidence="4">
    <name type="scientific">Serpula lacrymans var. lacrymans (strain S7.3)</name>
    <name type="common">Dry rot fungus</name>
    <dbReference type="NCBI Taxonomy" id="936435"/>
    <lineage>
        <taxon>Eukaryota</taxon>
        <taxon>Fungi</taxon>
        <taxon>Dikarya</taxon>
        <taxon>Basidiomycota</taxon>
        <taxon>Agaricomycotina</taxon>
        <taxon>Agaricomycetes</taxon>
        <taxon>Agaricomycetidae</taxon>
        <taxon>Boletales</taxon>
        <taxon>Coniophorineae</taxon>
        <taxon>Serpulaceae</taxon>
        <taxon>Serpula</taxon>
    </lineage>
</organism>
<proteinExistence type="predicted"/>
<dbReference type="eggNOG" id="ENOG502SD6Y">
    <property type="taxonomic scope" value="Eukaryota"/>
</dbReference>
<keyword evidence="1" id="KW-0175">Coiled coil</keyword>
<gene>
    <name evidence="3" type="ORF">SERLA73DRAFT_157130</name>
</gene>
<feature type="region of interest" description="Disordered" evidence="2">
    <location>
        <begin position="1299"/>
        <end position="1346"/>
    </location>
</feature>
<feature type="coiled-coil region" evidence="1">
    <location>
        <begin position="602"/>
        <end position="629"/>
    </location>
</feature>
<feature type="coiled-coil region" evidence="1">
    <location>
        <begin position="1156"/>
        <end position="1218"/>
    </location>
</feature>
<dbReference type="STRING" id="936435.F8QHK1"/>
<accession>F8QHK1</accession>
<dbReference type="OrthoDB" id="10255344at2759"/>
<feature type="coiled-coil region" evidence="1">
    <location>
        <begin position="521"/>
        <end position="548"/>
    </location>
</feature>
<evidence type="ECO:0000256" key="2">
    <source>
        <dbReference type="SAM" id="MobiDB-lite"/>
    </source>
</evidence>
<reference evidence="4" key="1">
    <citation type="journal article" date="2011" name="Science">
        <title>The plant cell wall-decomposing machinery underlies the functional diversity of forest fungi.</title>
        <authorList>
            <person name="Eastwood D.C."/>
            <person name="Floudas D."/>
            <person name="Binder M."/>
            <person name="Majcherczyk A."/>
            <person name="Schneider P."/>
            <person name="Aerts A."/>
            <person name="Asiegbu F.O."/>
            <person name="Baker S.E."/>
            <person name="Barry K."/>
            <person name="Bendiksby M."/>
            <person name="Blumentritt M."/>
            <person name="Coutinho P.M."/>
            <person name="Cullen D."/>
            <person name="de Vries R.P."/>
            <person name="Gathman A."/>
            <person name="Goodell B."/>
            <person name="Henrissat B."/>
            <person name="Ihrmark K."/>
            <person name="Kauserud H."/>
            <person name="Kohler A."/>
            <person name="LaButti K."/>
            <person name="Lapidus A."/>
            <person name="Lavin J.L."/>
            <person name="Lee Y.-H."/>
            <person name="Lindquist E."/>
            <person name="Lilly W."/>
            <person name="Lucas S."/>
            <person name="Morin E."/>
            <person name="Murat C."/>
            <person name="Oguiza J.A."/>
            <person name="Park J."/>
            <person name="Pisabarro A.G."/>
            <person name="Riley R."/>
            <person name="Rosling A."/>
            <person name="Salamov A."/>
            <person name="Schmidt O."/>
            <person name="Schmutz J."/>
            <person name="Skrede I."/>
            <person name="Stenlid J."/>
            <person name="Wiebenga A."/>
            <person name="Xie X."/>
            <person name="Kuees U."/>
            <person name="Hibbett D.S."/>
            <person name="Hoffmeister D."/>
            <person name="Hoegberg N."/>
            <person name="Martin F."/>
            <person name="Grigoriev I.V."/>
            <person name="Watkinson S.C."/>
        </authorList>
    </citation>
    <scope>NUCLEOTIDE SEQUENCE [LARGE SCALE GENOMIC DNA]</scope>
    <source>
        <strain evidence="4">strain S7.3</strain>
    </source>
</reference>
<feature type="coiled-coil region" evidence="1">
    <location>
        <begin position="112"/>
        <end position="146"/>
    </location>
</feature>
<feature type="coiled-coil region" evidence="1">
    <location>
        <begin position="886"/>
        <end position="913"/>
    </location>
</feature>
<keyword evidence="4" id="KW-1185">Reference proteome</keyword>